<protein>
    <submittedName>
        <fullName evidence="2">Uncharacterized protein</fullName>
    </submittedName>
</protein>
<dbReference type="eggNOG" id="ENOG502QUV9">
    <property type="taxonomic scope" value="Eukaryota"/>
</dbReference>
<dbReference type="HOGENOM" id="CLU_337435_0_0_1"/>
<evidence type="ECO:0000313" key="2">
    <source>
        <dbReference type="EMBL" id="CCD23744.1"/>
    </source>
</evidence>
<feature type="compositionally biased region" description="Basic and acidic residues" evidence="1">
    <location>
        <begin position="369"/>
        <end position="379"/>
    </location>
</feature>
<dbReference type="GeneID" id="11496536"/>
<dbReference type="RefSeq" id="XP_003668987.1">
    <property type="nucleotide sequence ID" value="XM_003668939.1"/>
</dbReference>
<feature type="region of interest" description="Disordered" evidence="1">
    <location>
        <begin position="966"/>
        <end position="992"/>
    </location>
</feature>
<dbReference type="STRING" id="1071378.G0W7I3"/>
<dbReference type="EMBL" id="HE580269">
    <property type="protein sequence ID" value="CCD23744.1"/>
    <property type="molecule type" value="Genomic_DNA"/>
</dbReference>
<evidence type="ECO:0000256" key="1">
    <source>
        <dbReference type="SAM" id="MobiDB-lite"/>
    </source>
</evidence>
<organism evidence="2 3">
    <name type="scientific">Naumovozyma dairenensis (strain ATCC 10597 / BCRC 20456 / CBS 421 / NBRC 0211 / NRRL Y-12639)</name>
    <name type="common">Saccharomyces dairenensis</name>
    <dbReference type="NCBI Taxonomy" id="1071378"/>
    <lineage>
        <taxon>Eukaryota</taxon>
        <taxon>Fungi</taxon>
        <taxon>Dikarya</taxon>
        <taxon>Ascomycota</taxon>
        <taxon>Saccharomycotina</taxon>
        <taxon>Saccharomycetes</taxon>
        <taxon>Saccharomycetales</taxon>
        <taxon>Saccharomycetaceae</taxon>
        <taxon>Naumovozyma</taxon>
    </lineage>
</organism>
<keyword evidence="3" id="KW-1185">Reference proteome</keyword>
<feature type="region of interest" description="Disordered" evidence="1">
    <location>
        <begin position="847"/>
        <end position="921"/>
    </location>
</feature>
<dbReference type="AlphaFoldDB" id="G0W7I3"/>
<dbReference type="KEGG" id="ndi:NDAI_0C00830"/>
<name>G0W7I3_NAUDC</name>
<accession>G0W7I3</accession>
<feature type="region of interest" description="Disordered" evidence="1">
    <location>
        <begin position="369"/>
        <end position="414"/>
    </location>
</feature>
<evidence type="ECO:0000313" key="3">
    <source>
        <dbReference type="Proteomes" id="UP000000689"/>
    </source>
</evidence>
<dbReference type="OMA" id="VQINQEY"/>
<feature type="compositionally biased region" description="Basic and acidic residues" evidence="1">
    <location>
        <begin position="847"/>
        <end position="866"/>
    </location>
</feature>
<sequence>MECIIEPPVHVFITSTNLEWIPDGEPININIHPKTPLYRVLQYVHSRLPIQLGPITNYCLKYNEEEVDLSQLCDTFINEGNSGRPSATPNDNNTLFFQFEKTENEPHSSINLNYDRILEFKKIDLILKINSLSRDKFVTVVAKNSPIETTSVKNLLQFALDSVIQYEIFSSDRVDEHGNYLNICQNCEAHNFSDFTHLQIKGSEKMLTLNEMEPSSLEDMKLDTLLDYTFLPAKNDYLTVMLKMNHKQEHDETCVKLEFISDIALSDYEMWINPQTTVLQVKHFISCLYTHSKDLNVDHIRLIYKGHLLGSIDGSDIILNSINSMRRDSNSSSHIHRYNGNNSEIKLHIQFDAEHLDLNHDFWDKPLRSSSAHHDDSRQSSKGSSTQENVDDIPVNNEQSSHIEESVLEEQNCEEMLRDERKPLKLCYETESGEPIETTTEIYKKCFIDGKECFIELSELEIKKYQLIINSKIIPLYSHDIQILTENNTIKLSPKVINEIESTLALKVKKNQYKVLSPSSTIPVEPTRTIHIDSNNDAENVSIIQRLREILPFGALLVRTFILLIRNSFITLFVLVEFGTLLPYKYTILLALIMIGRTLWTTREICDLWSAYFHLKEIDDTKINKILSFLEGQTISPKYFKKLINDKPSLDSFLISELKMDRIDLYINHNTFTGDDNELANIETDISRNADEKSLKQTLEKVIMTVTEGINEDEDNDGFQEKKDLIDDTYQLFIKCVNNYQVNKDNMDPVQLENSKLLMFSILREIDQVNMDKLPIYKRIFEKIIIQLEKITDMRLLERIIPDPRTDNIIMATLKNISLFILLLIPGIAEKLATFINRQHGILEAGRHQERQEAESQRRADVHALNEENTSGNASDTDDDDDDDDSSDNELDHLIIPDESETEDNEQPASSEEGLDHDGNVDLDERIEEIILDHDLATEEVQEEDLYESNQDSSVVNDNNIIETVRNASDQPNDDNVAEHCSSGVAIHSSDD</sequence>
<gene>
    <name evidence="2" type="primary">NDAI0C00830</name>
    <name evidence="2" type="ordered locus">NDAI_0C00830</name>
</gene>
<reference evidence="2 3" key="1">
    <citation type="journal article" date="2011" name="Proc. Natl. Acad. Sci. U.S.A.">
        <title>Evolutionary erosion of yeast sex chromosomes by mating-type switching accidents.</title>
        <authorList>
            <person name="Gordon J.L."/>
            <person name="Armisen D."/>
            <person name="Proux-Wera E."/>
            <person name="Oheigeartaigh S.S."/>
            <person name="Byrne K.P."/>
            <person name="Wolfe K.H."/>
        </authorList>
    </citation>
    <scope>NUCLEOTIDE SEQUENCE [LARGE SCALE GENOMIC DNA]</scope>
    <source>
        <strain evidence="3">ATCC 10597 / BCRC 20456 / CBS 421 / NBRC 0211 / NRRL Y-12639</strain>
    </source>
</reference>
<feature type="compositionally biased region" description="Acidic residues" evidence="1">
    <location>
        <begin position="876"/>
        <end position="889"/>
    </location>
</feature>
<proteinExistence type="predicted"/>
<dbReference type="Proteomes" id="UP000000689">
    <property type="component" value="Chromosome 3"/>
</dbReference>
<dbReference type="OrthoDB" id="4066580at2759"/>